<protein>
    <submittedName>
        <fullName evidence="2">Uncharacterized protein</fullName>
    </submittedName>
</protein>
<gene>
    <name evidence="2" type="ORF">CINC_LOCUS6219</name>
</gene>
<proteinExistence type="predicted"/>
<dbReference type="Proteomes" id="UP001154114">
    <property type="component" value="Chromosome 20"/>
</dbReference>
<feature type="region of interest" description="Disordered" evidence="1">
    <location>
        <begin position="108"/>
        <end position="143"/>
    </location>
</feature>
<accession>A0A9N8L4J4</accession>
<evidence type="ECO:0000313" key="3">
    <source>
        <dbReference type="Proteomes" id="UP001154114"/>
    </source>
</evidence>
<name>A0A9N8L4J4_CHRIL</name>
<dbReference type="OrthoDB" id="8115978at2759"/>
<dbReference type="EMBL" id="LR824023">
    <property type="protein sequence ID" value="CAD0203908.1"/>
    <property type="molecule type" value="Genomic_DNA"/>
</dbReference>
<keyword evidence="3" id="KW-1185">Reference proteome</keyword>
<evidence type="ECO:0000313" key="2">
    <source>
        <dbReference type="EMBL" id="CAD0203908.1"/>
    </source>
</evidence>
<organism evidence="2 3">
    <name type="scientific">Chrysodeixis includens</name>
    <name type="common">Soybean looper</name>
    <name type="synonym">Pseudoplusia includens</name>
    <dbReference type="NCBI Taxonomy" id="689277"/>
    <lineage>
        <taxon>Eukaryota</taxon>
        <taxon>Metazoa</taxon>
        <taxon>Ecdysozoa</taxon>
        <taxon>Arthropoda</taxon>
        <taxon>Hexapoda</taxon>
        <taxon>Insecta</taxon>
        <taxon>Pterygota</taxon>
        <taxon>Neoptera</taxon>
        <taxon>Endopterygota</taxon>
        <taxon>Lepidoptera</taxon>
        <taxon>Glossata</taxon>
        <taxon>Ditrysia</taxon>
        <taxon>Noctuoidea</taxon>
        <taxon>Noctuidae</taxon>
        <taxon>Plusiinae</taxon>
        <taxon>Chrysodeixis</taxon>
    </lineage>
</organism>
<reference evidence="2" key="1">
    <citation type="submission" date="2021-12" db="EMBL/GenBank/DDBJ databases">
        <authorList>
            <person name="King R."/>
        </authorList>
    </citation>
    <scope>NUCLEOTIDE SEQUENCE</scope>
</reference>
<evidence type="ECO:0000256" key="1">
    <source>
        <dbReference type="SAM" id="MobiDB-lite"/>
    </source>
</evidence>
<dbReference type="AlphaFoldDB" id="A0A9N8L4J4"/>
<sequence length="170" mass="18570">MISHAMRATSGPRTELRAYLQARVSKVREHSVILASESGPCLLLGPSSMKLEWTESESDYGLEEAAFYEGPPVVAPPPTKHVSFSLRLDLCDEGGGNADGIKTEPVEAEEPRAMQKVPSLSDLSDPEASLGERVDMGTEPGPRWARHSIHRLLDLRTSATTERIPFTTSE</sequence>